<feature type="transmembrane region" description="Helical" evidence="7">
    <location>
        <begin position="107"/>
        <end position="127"/>
    </location>
</feature>
<sequence length="385" mass="41019">MNKVAEVFWQFLILGCVSFGGPAAHIGYFQTTFVQKLKWLDESSYARLISLSQFLPGPGSSQIGFAIGLRRAGIFGGIAAFIGFTLPSFLLMYFIAIASTDLSSNSLISGIIHGLKLLAVVVVADATYNMFQAFCKEKLSISIAVFTAIFLLCIPSLSIQIFALITAAIVGAFYGTPIITVSNSKNRLKLLPLILFISFLVILPFVTVMPAPLNIFADFYQAGSLVFGGGHVVLPLLQQTIGDAISTDRFLLGYATAQAVPGPMFTLAAFLGAELSQPHQILAALMATVGIFLPGLLLVLSLQGVWETLASRPKVAGATLGINAAVVGLLFSALFDPIFISAVSTPIDMALVVLGLFAMKIIRMPILLMVISFGICGVMVQFYNG</sequence>
<feature type="transmembrane region" description="Helical" evidence="7">
    <location>
        <begin position="314"/>
        <end position="332"/>
    </location>
</feature>
<dbReference type="InterPro" id="IPR014047">
    <property type="entry name" value="Chr_Tranpt_l_chain"/>
</dbReference>
<feature type="transmembrane region" description="Helical" evidence="7">
    <location>
        <begin position="193"/>
        <end position="213"/>
    </location>
</feature>
<comment type="similarity">
    <text evidence="2">Belongs to the chromate ion transporter (CHR) (TC 2.A.51) family.</text>
</comment>
<organism evidence="8 9">
    <name type="scientific">Colwellia psychrerythraea</name>
    <name type="common">Vibrio psychroerythus</name>
    <dbReference type="NCBI Taxonomy" id="28229"/>
    <lineage>
        <taxon>Bacteria</taxon>
        <taxon>Pseudomonadati</taxon>
        <taxon>Pseudomonadota</taxon>
        <taxon>Gammaproteobacteria</taxon>
        <taxon>Alteromonadales</taxon>
        <taxon>Colwelliaceae</taxon>
        <taxon>Colwellia</taxon>
    </lineage>
</organism>
<dbReference type="GO" id="GO:0015109">
    <property type="term" value="F:chromate transmembrane transporter activity"/>
    <property type="evidence" value="ECO:0007669"/>
    <property type="project" value="InterPro"/>
</dbReference>
<dbReference type="PATRIC" id="fig|28229.4.peg.4292"/>
<evidence type="ECO:0000256" key="7">
    <source>
        <dbReference type="SAM" id="Phobius"/>
    </source>
</evidence>
<gene>
    <name evidence="8" type="ORF">ND2E_0798</name>
</gene>
<feature type="transmembrane region" description="Helical" evidence="7">
    <location>
        <begin position="219"/>
        <end position="238"/>
    </location>
</feature>
<feature type="transmembrane region" description="Helical" evidence="7">
    <location>
        <begin position="279"/>
        <end position="302"/>
    </location>
</feature>
<dbReference type="InterPro" id="IPR003370">
    <property type="entry name" value="Chromate_transpt"/>
</dbReference>
<dbReference type="PIRSF" id="PIRSF004810">
    <property type="entry name" value="ChrA"/>
    <property type="match status" value="1"/>
</dbReference>
<keyword evidence="4 7" id="KW-0812">Transmembrane</keyword>
<comment type="caution">
    <text evidence="8">The sequence shown here is derived from an EMBL/GenBank/DDBJ whole genome shotgun (WGS) entry which is preliminary data.</text>
</comment>
<dbReference type="NCBIfam" id="TIGR00937">
    <property type="entry name" value="2A51"/>
    <property type="match status" value="1"/>
</dbReference>
<dbReference type="PANTHER" id="PTHR33567">
    <property type="entry name" value="CHROMATE ION TRANSPORTER (EUROFUNG)"/>
    <property type="match status" value="1"/>
</dbReference>
<evidence type="ECO:0000256" key="2">
    <source>
        <dbReference type="ARBA" id="ARBA00005262"/>
    </source>
</evidence>
<feature type="transmembrane region" description="Helical" evidence="7">
    <location>
        <begin position="250"/>
        <end position="273"/>
    </location>
</feature>
<feature type="transmembrane region" description="Helical" evidence="7">
    <location>
        <begin position="338"/>
        <end position="359"/>
    </location>
</feature>
<feature type="transmembrane region" description="Helical" evidence="7">
    <location>
        <begin position="366"/>
        <end position="383"/>
    </location>
</feature>
<keyword evidence="5 7" id="KW-1133">Transmembrane helix</keyword>
<evidence type="ECO:0000313" key="9">
    <source>
        <dbReference type="Proteomes" id="UP000029843"/>
    </source>
</evidence>
<evidence type="ECO:0000256" key="1">
    <source>
        <dbReference type="ARBA" id="ARBA00004651"/>
    </source>
</evidence>
<dbReference type="AlphaFoldDB" id="A0A099K8I3"/>
<feature type="transmembrane region" description="Helical" evidence="7">
    <location>
        <begin position="74"/>
        <end position="95"/>
    </location>
</feature>
<name>A0A099K8I3_COLPS</name>
<accession>A0A099K8I3</accession>
<proteinExistence type="inferred from homology"/>
<evidence type="ECO:0000313" key="8">
    <source>
        <dbReference type="EMBL" id="KGJ86626.1"/>
    </source>
</evidence>
<evidence type="ECO:0000256" key="3">
    <source>
        <dbReference type="ARBA" id="ARBA00022475"/>
    </source>
</evidence>
<keyword evidence="6 7" id="KW-0472">Membrane</keyword>
<evidence type="ECO:0000256" key="6">
    <source>
        <dbReference type="ARBA" id="ARBA00023136"/>
    </source>
</evidence>
<dbReference type="PANTHER" id="PTHR33567:SF3">
    <property type="entry name" value="CHROMATE ION TRANSPORTER (EUROFUNG)"/>
    <property type="match status" value="1"/>
</dbReference>
<dbReference type="GO" id="GO:0005886">
    <property type="term" value="C:plasma membrane"/>
    <property type="evidence" value="ECO:0007669"/>
    <property type="project" value="UniProtKB-SubCell"/>
</dbReference>
<protein>
    <submittedName>
        <fullName evidence="8">Chromate transporter, chromate ion transporter (CHR) family</fullName>
    </submittedName>
</protein>
<dbReference type="OrthoDB" id="8969999at2"/>
<evidence type="ECO:0000256" key="4">
    <source>
        <dbReference type="ARBA" id="ARBA00022692"/>
    </source>
</evidence>
<keyword evidence="3" id="KW-1003">Cell membrane</keyword>
<feature type="transmembrane region" description="Helical" evidence="7">
    <location>
        <begin position="7"/>
        <end position="28"/>
    </location>
</feature>
<reference evidence="8 9" key="1">
    <citation type="submission" date="2014-08" db="EMBL/GenBank/DDBJ databases">
        <title>Genomic and Phenotypic Diversity of Colwellia psychrerythraea strains from Disparate Marine Basins.</title>
        <authorList>
            <person name="Techtmann S.M."/>
            <person name="Stelling S.C."/>
            <person name="Utturkar S.M."/>
            <person name="Alshibli N."/>
            <person name="Harris A."/>
            <person name="Brown S.D."/>
            <person name="Hazen T.C."/>
        </authorList>
    </citation>
    <scope>NUCLEOTIDE SEQUENCE [LARGE SCALE GENOMIC DNA]</scope>
    <source>
        <strain evidence="8 9">ND2E</strain>
    </source>
</reference>
<comment type="subcellular location">
    <subcellularLocation>
        <location evidence="1">Cell membrane</location>
        <topology evidence="1">Multi-pass membrane protein</topology>
    </subcellularLocation>
</comment>
<dbReference type="Pfam" id="PF02417">
    <property type="entry name" value="Chromate_transp"/>
    <property type="match status" value="2"/>
</dbReference>
<dbReference type="RefSeq" id="WP_033095858.1">
    <property type="nucleotide sequence ID" value="NZ_JQED01000056.1"/>
</dbReference>
<evidence type="ECO:0000256" key="5">
    <source>
        <dbReference type="ARBA" id="ARBA00022989"/>
    </source>
</evidence>
<dbReference type="Proteomes" id="UP000029843">
    <property type="component" value="Unassembled WGS sequence"/>
</dbReference>
<dbReference type="EMBL" id="JQED01000056">
    <property type="protein sequence ID" value="KGJ86626.1"/>
    <property type="molecule type" value="Genomic_DNA"/>
</dbReference>
<feature type="transmembrane region" description="Helical" evidence="7">
    <location>
        <begin position="139"/>
        <end position="157"/>
    </location>
</feature>